<proteinExistence type="predicted"/>
<gene>
    <name evidence="2" type="ORF">JR316_010169</name>
</gene>
<name>A0A8H7XS63_PSICU</name>
<reference evidence="2" key="1">
    <citation type="submission" date="2021-02" db="EMBL/GenBank/DDBJ databases">
        <title>Psilocybe cubensis genome.</title>
        <authorList>
            <person name="Mckernan K.J."/>
            <person name="Crawford S."/>
            <person name="Trippe A."/>
            <person name="Kane L.T."/>
            <person name="Mclaughlin S."/>
        </authorList>
    </citation>
    <scope>NUCLEOTIDE SEQUENCE [LARGE SCALE GENOMIC DNA]</scope>
    <source>
        <strain evidence="2">MGC-MH-2018</strain>
    </source>
</reference>
<evidence type="ECO:0000256" key="1">
    <source>
        <dbReference type="SAM" id="MobiDB-lite"/>
    </source>
</evidence>
<comment type="caution">
    <text evidence="2">The sequence shown here is derived from an EMBL/GenBank/DDBJ whole genome shotgun (WGS) entry which is preliminary data.</text>
</comment>
<dbReference type="OrthoDB" id="2587968at2759"/>
<evidence type="ECO:0000313" key="2">
    <source>
        <dbReference type="EMBL" id="KAG5164534.1"/>
    </source>
</evidence>
<dbReference type="AlphaFoldDB" id="A0A8H7XS63"/>
<dbReference type="EMBL" id="JAFIQS010000011">
    <property type="protein sequence ID" value="KAG5164534.1"/>
    <property type="molecule type" value="Genomic_DNA"/>
</dbReference>
<accession>A0A8H7XS63</accession>
<sequence length="287" mass="32421">MTTTFLQQRSAAQSAGFAIIRRILATHSFPDGVTTKQLYKLAVQEPIPQGFQPYPLGIKYPKAPSKPVKQKSSKVVVKEPSYPEHPEHPIRSIRFLKEYILPFLQGMREIKMTPQPRTRPISESELTNKKKKKRDTSIEWVWKVIPPNERMPPPGPPKQKEVVGTEVGVGLDTSHLNKRRQEARVGKVSREVDRLKAYKRFTDVRDPLMERLEGSAEVLERVHKKMEKSPDAGLDVLATEAKKASKAKASKALPRRAPFTPIAGPVLRAKLDAARKQTAYKNQPQDA</sequence>
<protein>
    <submittedName>
        <fullName evidence="2">Uncharacterized protein</fullName>
    </submittedName>
</protein>
<feature type="region of interest" description="Disordered" evidence="1">
    <location>
        <begin position="63"/>
        <end position="83"/>
    </location>
</feature>
<organism evidence="2">
    <name type="scientific">Psilocybe cubensis</name>
    <name type="common">Psychedelic mushroom</name>
    <name type="synonym">Stropharia cubensis</name>
    <dbReference type="NCBI Taxonomy" id="181762"/>
    <lineage>
        <taxon>Eukaryota</taxon>
        <taxon>Fungi</taxon>
        <taxon>Dikarya</taxon>
        <taxon>Basidiomycota</taxon>
        <taxon>Agaricomycotina</taxon>
        <taxon>Agaricomycetes</taxon>
        <taxon>Agaricomycetidae</taxon>
        <taxon>Agaricales</taxon>
        <taxon>Agaricineae</taxon>
        <taxon>Strophariaceae</taxon>
        <taxon>Psilocybe</taxon>
    </lineage>
</organism>